<comment type="caution">
    <text evidence="1">The sequence shown here is derived from an EMBL/GenBank/DDBJ whole genome shotgun (WGS) entry which is preliminary data.</text>
</comment>
<organism evidence="1 2">
    <name type="scientific">Symbiodinium pilosum</name>
    <name type="common">Dinoflagellate</name>
    <dbReference type="NCBI Taxonomy" id="2952"/>
    <lineage>
        <taxon>Eukaryota</taxon>
        <taxon>Sar</taxon>
        <taxon>Alveolata</taxon>
        <taxon>Dinophyceae</taxon>
        <taxon>Suessiales</taxon>
        <taxon>Symbiodiniaceae</taxon>
        <taxon>Symbiodinium</taxon>
    </lineage>
</organism>
<reference evidence="1" key="1">
    <citation type="submission" date="2021-02" db="EMBL/GenBank/DDBJ databases">
        <authorList>
            <person name="Dougan E. K."/>
            <person name="Rhodes N."/>
            <person name="Thang M."/>
            <person name="Chan C."/>
        </authorList>
    </citation>
    <scope>NUCLEOTIDE SEQUENCE</scope>
</reference>
<dbReference type="Proteomes" id="UP000649617">
    <property type="component" value="Unassembled WGS sequence"/>
</dbReference>
<evidence type="ECO:0000313" key="1">
    <source>
        <dbReference type="EMBL" id="CAE7409916.1"/>
    </source>
</evidence>
<accession>A0A812QXM6</accession>
<dbReference type="AlphaFoldDB" id="A0A812QXM6"/>
<proteinExistence type="predicted"/>
<protein>
    <submittedName>
        <fullName evidence="1">Uncharacterized protein</fullName>
    </submittedName>
</protein>
<evidence type="ECO:0000313" key="2">
    <source>
        <dbReference type="Proteomes" id="UP000649617"/>
    </source>
</evidence>
<sequence>MSIRLCSVQWKHCKVEDPYCTTWLLAASSALGVFSKDFLAFRSLNARRCAIGDRRIILGCCNSPYYNVVVSMFFSIIPI</sequence>
<name>A0A812QXM6_SYMPI</name>
<dbReference type="EMBL" id="CAJNIZ010018446">
    <property type="protein sequence ID" value="CAE7409916.1"/>
    <property type="molecule type" value="Genomic_DNA"/>
</dbReference>
<keyword evidence="2" id="KW-1185">Reference proteome</keyword>
<gene>
    <name evidence="1" type="ORF">SPIL2461_LOCUS10108</name>
</gene>